<dbReference type="Proteomes" id="UP000509510">
    <property type="component" value="Chromosome V"/>
</dbReference>
<organism evidence="1 2">
    <name type="scientific">Talaromyces rugulosus</name>
    <name type="common">Penicillium rugulosum</name>
    <dbReference type="NCBI Taxonomy" id="121627"/>
    <lineage>
        <taxon>Eukaryota</taxon>
        <taxon>Fungi</taxon>
        <taxon>Dikarya</taxon>
        <taxon>Ascomycota</taxon>
        <taxon>Pezizomycotina</taxon>
        <taxon>Eurotiomycetes</taxon>
        <taxon>Eurotiomycetidae</taxon>
        <taxon>Eurotiales</taxon>
        <taxon>Trichocomaceae</taxon>
        <taxon>Talaromyces</taxon>
        <taxon>Talaromyces sect. Islandici</taxon>
    </lineage>
</organism>
<evidence type="ECO:0000313" key="1">
    <source>
        <dbReference type="EMBL" id="QKX62102.1"/>
    </source>
</evidence>
<reference evidence="2" key="1">
    <citation type="submission" date="2020-06" db="EMBL/GenBank/DDBJ databases">
        <title>A chromosome-scale genome assembly of Talaromyces rugulosus W13939.</title>
        <authorList>
            <person name="Wang B."/>
            <person name="Guo L."/>
            <person name="Ye K."/>
            <person name="Wang L."/>
        </authorList>
    </citation>
    <scope>NUCLEOTIDE SEQUENCE [LARGE SCALE GENOMIC DNA]</scope>
    <source>
        <strain evidence="2">W13939</strain>
    </source>
</reference>
<evidence type="ECO:0000313" key="2">
    <source>
        <dbReference type="Proteomes" id="UP000509510"/>
    </source>
</evidence>
<protein>
    <submittedName>
        <fullName evidence="1">Uncharacterized protein</fullName>
    </submittedName>
</protein>
<sequence>MIALGGVNVNQSPLGYRSNVAYVLYAPRVLKYQLISIDVENSMNFNVISKSIMAEKWGSQEFYDEEQPSNKARRVARACLQVRPNLLSVGGLTPDLNIKNKSVPCAETTLLTFIRGS</sequence>
<accession>A0A7H8R6W0</accession>
<dbReference type="AlphaFoldDB" id="A0A7H8R6W0"/>
<keyword evidence="2" id="KW-1185">Reference proteome</keyword>
<name>A0A7H8R6W0_TALRU</name>
<dbReference type="EMBL" id="CP055902">
    <property type="protein sequence ID" value="QKX62102.1"/>
    <property type="molecule type" value="Genomic_DNA"/>
</dbReference>
<proteinExistence type="predicted"/>
<gene>
    <name evidence="1" type="ORF">TRUGW13939_09258</name>
</gene>
<dbReference type="KEGG" id="trg:TRUGW13939_09258"/>
<dbReference type="RefSeq" id="XP_035348276.1">
    <property type="nucleotide sequence ID" value="XM_035492383.1"/>
</dbReference>
<dbReference type="GeneID" id="55996742"/>